<evidence type="ECO:0008006" key="10">
    <source>
        <dbReference type="Google" id="ProtNLM"/>
    </source>
</evidence>
<evidence type="ECO:0000313" key="8">
    <source>
        <dbReference type="EMBL" id="SZX76702.1"/>
    </source>
</evidence>
<feature type="domain" description="Cyclin C-terminal" evidence="6">
    <location>
        <begin position="191"/>
        <end position="319"/>
    </location>
</feature>
<dbReference type="GO" id="GO:0051301">
    <property type="term" value="P:cell division"/>
    <property type="evidence" value="ECO:0007669"/>
    <property type="project" value="UniProtKB-KW"/>
</dbReference>
<sequence>MPSMLPCLHQSHCDGQLQDKQCPDEDFEVLVRSDSSLSPSSGSWACSSTFDYSEAKGVQEVQQFQQEQPHHDTVACNGPVTAADRASTVDSMTCAVALLQLPSDALFLSVSLLDRCLARLPMTAAADAEALSLLSTACLWIAAKFEQCVVPPSSCFLAASQQCSSPHNRQLLVACEAHVLQALDYRAVPRPTIKACLHAIFAASGASTATPESTQMTLCAAYLCEMSLLEARLVPFMPSQVAAAAFAGASLLTGSPLAHGQLLAATGYSLAQLKQPLQLLLSVHHVLYQGRALPPDSMYATARRYMAADKAWIGLLPSIASTDDPRLKRADIVEV</sequence>
<reference evidence="7 9" key="1">
    <citation type="submission" date="2016-10" db="EMBL/GenBank/DDBJ databases">
        <authorList>
            <person name="Cai Z."/>
        </authorList>
    </citation>
    <scope>NUCLEOTIDE SEQUENCE [LARGE SCALE GENOMIC DNA]</scope>
</reference>
<dbReference type="SMART" id="SM01332">
    <property type="entry name" value="Cyclin_C"/>
    <property type="match status" value="1"/>
</dbReference>
<proteinExistence type="inferred from homology"/>
<dbReference type="Proteomes" id="UP000256970">
    <property type="component" value="Unassembled WGS sequence"/>
</dbReference>
<dbReference type="EMBL" id="FNXT01001265">
    <property type="protein sequence ID" value="SZX76702.1"/>
    <property type="molecule type" value="Genomic_DNA"/>
</dbReference>
<dbReference type="EMBL" id="FNXT01000914">
    <property type="protein sequence ID" value="SZX69262.1"/>
    <property type="molecule type" value="Genomic_DNA"/>
</dbReference>
<evidence type="ECO:0000256" key="2">
    <source>
        <dbReference type="ARBA" id="ARBA00023127"/>
    </source>
</evidence>
<evidence type="ECO:0000259" key="6">
    <source>
        <dbReference type="SMART" id="SM01332"/>
    </source>
</evidence>
<keyword evidence="9" id="KW-1185">Reference proteome</keyword>
<keyword evidence="2 4" id="KW-0195">Cyclin</keyword>
<dbReference type="Pfam" id="PF00134">
    <property type="entry name" value="Cyclin_N"/>
    <property type="match status" value="1"/>
</dbReference>
<evidence type="ECO:0000259" key="5">
    <source>
        <dbReference type="SMART" id="SM00385"/>
    </source>
</evidence>
<name>A0A383VWS5_TETOB</name>
<dbReference type="STRING" id="3088.A0A383VWS5"/>
<dbReference type="InterPro" id="IPR006671">
    <property type="entry name" value="Cyclin_N"/>
</dbReference>
<evidence type="ECO:0000313" key="7">
    <source>
        <dbReference type="EMBL" id="SZX69262.1"/>
    </source>
</evidence>
<dbReference type="SMART" id="SM00385">
    <property type="entry name" value="CYCLIN"/>
    <property type="match status" value="2"/>
</dbReference>
<dbReference type="InterPro" id="IPR013763">
    <property type="entry name" value="Cyclin-like_dom"/>
</dbReference>
<keyword evidence="1" id="KW-0132">Cell division</keyword>
<feature type="domain" description="Cyclin-like" evidence="5">
    <location>
        <begin position="198"/>
        <end position="282"/>
    </location>
</feature>
<evidence type="ECO:0000256" key="3">
    <source>
        <dbReference type="ARBA" id="ARBA00023306"/>
    </source>
</evidence>
<evidence type="ECO:0000313" key="9">
    <source>
        <dbReference type="Proteomes" id="UP000256970"/>
    </source>
</evidence>
<dbReference type="InterPro" id="IPR004367">
    <property type="entry name" value="Cyclin_C-dom"/>
</dbReference>
<gene>
    <name evidence="8" type="ORF">BQ4739_LOCUS17074</name>
    <name evidence="7" type="ORF">BQ4739_LOCUS9553</name>
</gene>
<feature type="domain" description="Cyclin-like" evidence="5">
    <location>
        <begin position="90"/>
        <end position="181"/>
    </location>
</feature>
<evidence type="ECO:0000256" key="1">
    <source>
        <dbReference type="ARBA" id="ARBA00022618"/>
    </source>
</evidence>
<evidence type="ECO:0000256" key="4">
    <source>
        <dbReference type="RuleBase" id="RU000383"/>
    </source>
</evidence>
<dbReference type="Pfam" id="PF02984">
    <property type="entry name" value="Cyclin_C"/>
    <property type="match status" value="1"/>
</dbReference>
<dbReference type="InterPro" id="IPR039361">
    <property type="entry name" value="Cyclin"/>
</dbReference>
<organism evidence="7 9">
    <name type="scientific">Tetradesmus obliquus</name>
    <name type="common">Green alga</name>
    <name type="synonym">Acutodesmus obliquus</name>
    <dbReference type="NCBI Taxonomy" id="3088"/>
    <lineage>
        <taxon>Eukaryota</taxon>
        <taxon>Viridiplantae</taxon>
        <taxon>Chlorophyta</taxon>
        <taxon>core chlorophytes</taxon>
        <taxon>Chlorophyceae</taxon>
        <taxon>CS clade</taxon>
        <taxon>Sphaeropleales</taxon>
        <taxon>Scenedesmaceae</taxon>
        <taxon>Tetradesmus</taxon>
    </lineage>
</organism>
<keyword evidence="3" id="KW-0131">Cell cycle</keyword>
<dbReference type="InterPro" id="IPR036915">
    <property type="entry name" value="Cyclin-like_sf"/>
</dbReference>
<comment type="similarity">
    <text evidence="4">Belongs to the cyclin family.</text>
</comment>
<dbReference type="PANTHER" id="PTHR10177">
    <property type="entry name" value="CYCLINS"/>
    <property type="match status" value="1"/>
</dbReference>
<accession>A0A383VWS5</accession>
<dbReference type="AlphaFoldDB" id="A0A383VWS5"/>
<protein>
    <recommendedName>
        <fullName evidence="10">Cyclin N-terminal domain-containing protein</fullName>
    </recommendedName>
</protein>
<dbReference type="SUPFAM" id="SSF47954">
    <property type="entry name" value="Cyclin-like"/>
    <property type="match status" value="2"/>
</dbReference>
<dbReference type="Gene3D" id="1.10.472.10">
    <property type="entry name" value="Cyclin-like"/>
    <property type="match status" value="2"/>
</dbReference>